<name>A0A9Q9AKW0_9PEZI</name>
<gene>
    <name evidence="1" type="ORF">Slin15195_G021520</name>
</gene>
<dbReference type="EMBL" id="CP099419">
    <property type="protein sequence ID" value="USW48833.1"/>
    <property type="molecule type" value="Genomic_DNA"/>
</dbReference>
<dbReference type="AlphaFoldDB" id="A0A9Q9AKW0"/>
<proteinExistence type="predicted"/>
<organism evidence="1 2">
    <name type="scientific">Septoria linicola</name>
    <dbReference type="NCBI Taxonomy" id="215465"/>
    <lineage>
        <taxon>Eukaryota</taxon>
        <taxon>Fungi</taxon>
        <taxon>Dikarya</taxon>
        <taxon>Ascomycota</taxon>
        <taxon>Pezizomycotina</taxon>
        <taxon>Dothideomycetes</taxon>
        <taxon>Dothideomycetidae</taxon>
        <taxon>Mycosphaerellales</taxon>
        <taxon>Mycosphaerellaceae</taxon>
        <taxon>Septoria</taxon>
    </lineage>
</organism>
<protein>
    <submittedName>
        <fullName evidence="1">Uncharacterized protein</fullName>
    </submittedName>
</protein>
<evidence type="ECO:0000313" key="1">
    <source>
        <dbReference type="EMBL" id="USW48833.1"/>
    </source>
</evidence>
<keyword evidence="2" id="KW-1185">Reference proteome</keyword>
<evidence type="ECO:0000313" key="2">
    <source>
        <dbReference type="Proteomes" id="UP001056384"/>
    </source>
</evidence>
<reference evidence="1" key="1">
    <citation type="submission" date="2022-06" db="EMBL/GenBank/DDBJ databases">
        <title>Complete genome sequences of two strains of the flax pathogen Septoria linicola.</title>
        <authorList>
            <person name="Lapalu N."/>
            <person name="Simon A."/>
            <person name="Demenou B."/>
            <person name="Paumier D."/>
            <person name="Guillot M.-P."/>
            <person name="Gout L."/>
            <person name="Valade R."/>
        </authorList>
    </citation>
    <scope>NUCLEOTIDE SEQUENCE</scope>
    <source>
        <strain evidence="1">SE15195</strain>
    </source>
</reference>
<accession>A0A9Q9AKW0</accession>
<dbReference type="Proteomes" id="UP001056384">
    <property type="component" value="Chromosome 2"/>
</dbReference>
<sequence length="299" mass="33949">MPTHLQDVINRYEQVAKMVNEREMNRLINQVRELWNPIYAPGAEVWEDNYHGEGWTEEGAFTLCVSQLAFCPSPSACKPERTGQLCEAEEMNQVLFRPVVSLVEDITPPTAEPLPEGEISGQLVSLRAAIQTAFNESYPSEAKSVGLPKDYEELMHITSCIHGAGIPSELAWTTVVECPPTSIQNPRTSNDWSNDWSHFAYWVGAGYHTPYAGMRIGGCNQHRDIYYVLCRKGKPADESSPLIWRIFDRTDVELEVYDNLAHFIHEQTKFIEERPGGHRQELMPLAERYPPEEGCACFM</sequence>